<evidence type="ECO:0000256" key="10">
    <source>
        <dbReference type="PIRSR" id="PIRSR000485-2"/>
    </source>
</evidence>
<dbReference type="AlphaFoldDB" id="B3ELW1"/>
<feature type="domain" description="Glutamine amidotransferase type-2" evidence="12">
    <location>
        <begin position="2"/>
        <end position="235"/>
    </location>
</feature>
<keyword evidence="7 10" id="KW-0460">Magnesium</keyword>
<organism evidence="13">
    <name type="scientific">Chlorobium phaeobacteroides (strain BS1)</name>
    <dbReference type="NCBI Taxonomy" id="331678"/>
    <lineage>
        <taxon>Bacteria</taxon>
        <taxon>Pseudomonadati</taxon>
        <taxon>Chlorobiota</taxon>
        <taxon>Chlorobiia</taxon>
        <taxon>Chlorobiales</taxon>
        <taxon>Chlorobiaceae</taxon>
        <taxon>Chlorobium/Pelodictyon group</taxon>
        <taxon>Chlorobium</taxon>
    </lineage>
</organism>
<evidence type="ECO:0000256" key="5">
    <source>
        <dbReference type="ARBA" id="ARBA00022755"/>
    </source>
</evidence>
<evidence type="ECO:0000256" key="6">
    <source>
        <dbReference type="ARBA" id="ARBA00022962"/>
    </source>
</evidence>
<keyword evidence="5 7" id="KW-0658">Purine biosynthesis</keyword>
<evidence type="ECO:0000256" key="9">
    <source>
        <dbReference type="PIRSR" id="PIRSR000485-1"/>
    </source>
</evidence>
<reference evidence="13" key="1">
    <citation type="submission" date="2008-06" db="EMBL/GenBank/DDBJ databases">
        <title>Complete sequence of Chlorobium phaeobacteroides BS1.</title>
        <authorList>
            <consortium name="US DOE Joint Genome Institute"/>
            <person name="Lucas S."/>
            <person name="Copeland A."/>
            <person name="Lapidus A."/>
            <person name="Glavina del Rio T."/>
            <person name="Dalin E."/>
            <person name="Tice H."/>
            <person name="Bruce D."/>
            <person name="Goodwin L."/>
            <person name="Pitluck S."/>
            <person name="Schmutz J."/>
            <person name="Larimer F."/>
            <person name="Land M."/>
            <person name="Hauser L."/>
            <person name="Kyrpides N."/>
            <person name="Ovchinnikova G."/>
            <person name="Li T."/>
            <person name="Liu Z."/>
            <person name="Zhao F."/>
            <person name="Overmann J."/>
            <person name="Bryant D.A."/>
            <person name="Richardson P."/>
        </authorList>
    </citation>
    <scope>NUCLEOTIDE SEQUENCE [LARGE SCALE GENOMIC DNA]</scope>
    <source>
        <strain evidence="13">BS1</strain>
    </source>
</reference>
<dbReference type="GO" id="GO:0000287">
    <property type="term" value="F:magnesium ion binding"/>
    <property type="evidence" value="ECO:0007669"/>
    <property type="project" value="UniProtKB-UniRule"/>
</dbReference>
<feature type="binding site" evidence="7 11">
    <location>
        <position position="479"/>
    </location>
    <ligand>
        <name>[4Fe-4S] cluster</name>
        <dbReference type="ChEBI" id="CHEBI:49883"/>
    </ligand>
</feature>
<evidence type="ECO:0000256" key="1">
    <source>
        <dbReference type="ARBA" id="ARBA00005209"/>
    </source>
</evidence>
<comment type="catalytic activity">
    <reaction evidence="7 8">
        <text>5-phospho-beta-D-ribosylamine + L-glutamate + diphosphate = 5-phospho-alpha-D-ribose 1-diphosphate + L-glutamine + H2O</text>
        <dbReference type="Rhea" id="RHEA:14905"/>
        <dbReference type="ChEBI" id="CHEBI:15377"/>
        <dbReference type="ChEBI" id="CHEBI:29985"/>
        <dbReference type="ChEBI" id="CHEBI:33019"/>
        <dbReference type="ChEBI" id="CHEBI:58017"/>
        <dbReference type="ChEBI" id="CHEBI:58359"/>
        <dbReference type="ChEBI" id="CHEBI:58681"/>
        <dbReference type="EC" id="2.4.2.14"/>
    </reaction>
</comment>
<keyword evidence="7 11" id="KW-0411">Iron-sulfur</keyword>
<evidence type="ECO:0000256" key="2">
    <source>
        <dbReference type="ARBA" id="ARBA00010138"/>
    </source>
</evidence>
<sequence>MCGVFGVYNSKTPAEDTFYGLYSLQHRGQEAAGIVVADYDKKNKKKTVYRQHKGMGLVSEVYKDSGIFKKLPGHAAIGHNRYSTTGASKSISNIQPFSLTYRSGNLAIAHNGNLTNSRTLRKELTERGIIFQASSDTEIIPHLAALSKEKEPLHQIYHALRQVQGAFSLVILANDQLIAARDPYGVRPLALGKKIDPKTGEAVYYVASETCAFDILAVDYVRDIEPGEILLIDKFSAKNHKPTSLFLPPSKRKARCIFEYVYFARPDSLVFNHSVDKVRRNLGKSLARESMIETPNDDNKHQIVVSVPDSSNTAALGFVRESNNICRPARFEHGLIRNHYVGRTFIQPGKESREIKVRSKYNIIRGVLQDRQIIVIDDSIVRGTTAKMLIKLIREAKPKEIHLHISSPPITNPCFYGMDFPTKVQLLTYMFADAKDNDEELENIRKYIGVDSLKYLSLQGMLNSAPRFENETRSYCTACFTGDYPIRMDDATTDKEENDSGE</sequence>
<dbReference type="NCBIfam" id="TIGR01134">
    <property type="entry name" value="purF"/>
    <property type="match status" value="1"/>
</dbReference>
<dbReference type="PANTHER" id="PTHR11907">
    <property type="entry name" value="AMIDOPHOSPHORIBOSYLTRANSFERASE"/>
    <property type="match status" value="1"/>
</dbReference>
<dbReference type="CDD" id="cd00715">
    <property type="entry name" value="GPATase_N"/>
    <property type="match status" value="1"/>
</dbReference>
<dbReference type="MEROPS" id="C44.001"/>
<dbReference type="GO" id="GO:0051539">
    <property type="term" value="F:4 iron, 4 sulfur cluster binding"/>
    <property type="evidence" value="ECO:0007669"/>
    <property type="project" value="UniProtKB-KW"/>
</dbReference>
<comment type="similarity">
    <text evidence="2 7 8">In the C-terminal section; belongs to the purine/pyrimidine phosphoribosyltransferase family.</text>
</comment>
<evidence type="ECO:0000256" key="3">
    <source>
        <dbReference type="ARBA" id="ARBA00022676"/>
    </source>
</evidence>
<evidence type="ECO:0000256" key="4">
    <source>
        <dbReference type="ARBA" id="ARBA00022679"/>
    </source>
</evidence>
<keyword evidence="7 10" id="KW-0479">Metal-binding</keyword>
<dbReference type="InterPro" id="IPR017932">
    <property type="entry name" value="GATase_2_dom"/>
</dbReference>
<dbReference type="SUPFAM" id="SSF53271">
    <property type="entry name" value="PRTase-like"/>
    <property type="match status" value="1"/>
</dbReference>
<protein>
    <recommendedName>
        <fullName evidence="7">Amidophosphoribosyltransferase</fullName>
        <shortName evidence="7">ATase</shortName>
        <ecNumber evidence="7">2.4.2.14</ecNumber>
    </recommendedName>
    <alternativeName>
        <fullName evidence="7">Glutamine phosphoribosylpyrophosphate amidotransferase</fullName>
        <shortName evidence="7">GPATase</shortName>
    </alternativeName>
</protein>
<dbReference type="HAMAP" id="MF_01931">
    <property type="entry name" value="PurF"/>
    <property type="match status" value="1"/>
</dbReference>
<name>B3ELW1_CHLPB</name>
<dbReference type="OrthoDB" id="9801213at2"/>
<comment type="function">
    <text evidence="7">Catalyzes the formation of phosphoribosylamine from phosphoribosylpyrophosphate (PRPP) and glutamine.</text>
</comment>
<evidence type="ECO:0000259" key="12">
    <source>
        <dbReference type="PROSITE" id="PS51278"/>
    </source>
</evidence>
<dbReference type="HOGENOM" id="CLU_022389_3_3_10"/>
<dbReference type="Gene3D" id="3.40.50.2020">
    <property type="match status" value="1"/>
</dbReference>
<dbReference type="GO" id="GO:0006189">
    <property type="term" value="P:'de novo' IMP biosynthetic process"/>
    <property type="evidence" value="ECO:0007669"/>
    <property type="project" value="UniProtKB-UniRule"/>
</dbReference>
<feature type="binding site" evidence="7 10">
    <location>
        <position position="378"/>
    </location>
    <ligand>
        <name>Mg(2+)</name>
        <dbReference type="ChEBI" id="CHEBI:18420"/>
    </ligand>
</feature>
<gene>
    <name evidence="7" type="primary">purF</name>
    <name evidence="13" type="ordered locus">Cphamn1_1885</name>
</gene>
<dbReference type="GO" id="GO:0004044">
    <property type="term" value="F:amidophosphoribosyltransferase activity"/>
    <property type="evidence" value="ECO:0007669"/>
    <property type="project" value="UniProtKB-UniRule"/>
</dbReference>
<dbReference type="InterPro" id="IPR029057">
    <property type="entry name" value="PRTase-like"/>
</dbReference>
<accession>B3ELW1</accession>
<dbReference type="InterPro" id="IPR029055">
    <property type="entry name" value="Ntn_hydrolases_N"/>
</dbReference>
<dbReference type="EC" id="2.4.2.14" evidence="7"/>
<dbReference type="PIRSF" id="PIRSF000485">
    <property type="entry name" value="Amd_phspho_trans"/>
    <property type="match status" value="1"/>
</dbReference>
<dbReference type="InterPro" id="IPR035584">
    <property type="entry name" value="PurF_N"/>
</dbReference>
<dbReference type="eggNOG" id="COG0034">
    <property type="taxonomic scope" value="Bacteria"/>
</dbReference>
<dbReference type="Gene3D" id="3.60.20.10">
    <property type="entry name" value="Glutamine Phosphoribosylpyrophosphate, subunit 1, domain 1"/>
    <property type="match status" value="1"/>
</dbReference>
<dbReference type="GO" id="GO:0009113">
    <property type="term" value="P:purine nucleobase biosynthetic process"/>
    <property type="evidence" value="ECO:0007669"/>
    <property type="project" value="UniProtKB-UniRule"/>
</dbReference>
<keyword evidence="3 7" id="KW-0328">Glycosyltransferase</keyword>
<comment type="cofactor">
    <cofactor evidence="7 10">
        <name>Mg(2+)</name>
        <dbReference type="ChEBI" id="CHEBI:18420"/>
    </cofactor>
    <text evidence="7 10">Binds 1 Mg(2+) ion per subunit.</text>
</comment>
<dbReference type="CDD" id="cd06223">
    <property type="entry name" value="PRTases_typeI"/>
    <property type="match status" value="1"/>
</dbReference>
<feature type="binding site" evidence="7 10">
    <location>
        <position position="310"/>
    </location>
    <ligand>
        <name>Mg(2+)</name>
        <dbReference type="ChEBI" id="CHEBI:18420"/>
    </ligand>
</feature>
<comment type="pathway">
    <text evidence="1 7 8">Purine metabolism; IMP biosynthesis via de novo pathway; N(1)-(5-phospho-D-ribosyl)glycinamide from 5-phospho-alpha-D-ribose 1-diphosphate: step 1/2.</text>
</comment>
<evidence type="ECO:0000313" key="13">
    <source>
        <dbReference type="EMBL" id="ACE04802.1"/>
    </source>
</evidence>
<dbReference type="PROSITE" id="PS51278">
    <property type="entry name" value="GATASE_TYPE_2"/>
    <property type="match status" value="1"/>
</dbReference>
<keyword evidence="4 7" id="KW-0808">Transferase</keyword>
<dbReference type="STRING" id="331678.Cphamn1_1885"/>
<proteinExistence type="inferred from homology"/>
<dbReference type="InterPro" id="IPR000836">
    <property type="entry name" value="PRTase_dom"/>
</dbReference>
<feature type="binding site" evidence="7 10">
    <location>
        <position position="377"/>
    </location>
    <ligand>
        <name>Mg(2+)</name>
        <dbReference type="ChEBI" id="CHEBI:18420"/>
    </ligand>
</feature>
<dbReference type="KEGG" id="cpb:Cphamn1_1885"/>
<evidence type="ECO:0000256" key="7">
    <source>
        <dbReference type="HAMAP-Rule" id="MF_01931"/>
    </source>
</evidence>
<keyword evidence="7" id="KW-0004">4Fe-4S</keyword>
<comment type="cofactor">
    <cofactor evidence="7 11">
        <name>[4Fe-4S] cluster</name>
        <dbReference type="ChEBI" id="CHEBI:49883"/>
    </cofactor>
    <text evidence="7 11">Binds 1 [4Fe-4S] cluster per subunit.</text>
</comment>
<feature type="binding site" evidence="7 11">
    <location>
        <position position="414"/>
    </location>
    <ligand>
        <name>[4Fe-4S] cluster</name>
        <dbReference type="ChEBI" id="CHEBI:49883"/>
    </ligand>
</feature>
<keyword evidence="6 7" id="KW-0315">Glutamine amidotransferase</keyword>
<dbReference type="Pfam" id="PF13537">
    <property type="entry name" value="GATase_7"/>
    <property type="match status" value="1"/>
</dbReference>
<feature type="binding site" evidence="7 11">
    <location>
        <position position="256"/>
    </location>
    <ligand>
        <name>[4Fe-4S] cluster</name>
        <dbReference type="ChEBI" id="CHEBI:49883"/>
    </ligand>
</feature>
<dbReference type="SUPFAM" id="SSF56235">
    <property type="entry name" value="N-terminal nucleophile aminohydrolases (Ntn hydrolases)"/>
    <property type="match status" value="1"/>
</dbReference>
<dbReference type="InterPro" id="IPR005854">
    <property type="entry name" value="PurF"/>
</dbReference>
<dbReference type="UniPathway" id="UPA00074">
    <property type="reaction ID" value="UER00124"/>
</dbReference>
<feature type="active site" description="Nucleophile" evidence="7 9">
    <location>
        <position position="2"/>
    </location>
</feature>
<evidence type="ECO:0000256" key="8">
    <source>
        <dbReference type="PIRNR" id="PIRNR000485"/>
    </source>
</evidence>
<evidence type="ECO:0000256" key="11">
    <source>
        <dbReference type="PIRSR" id="PIRSR000485-3"/>
    </source>
</evidence>
<dbReference type="EMBL" id="CP001101">
    <property type="protein sequence ID" value="ACE04802.1"/>
    <property type="molecule type" value="Genomic_DNA"/>
</dbReference>
<keyword evidence="7 11" id="KW-0408">Iron</keyword>
<feature type="binding site" evidence="7 11">
    <location>
        <position position="476"/>
    </location>
    <ligand>
        <name>[4Fe-4S] cluster</name>
        <dbReference type="ChEBI" id="CHEBI:49883"/>
    </ligand>
</feature>